<accession>A0A1E7EM75</accession>
<keyword evidence="3" id="KW-1185">Reference proteome</keyword>
<gene>
    <name evidence="2" type="ORF">FRACYDRAFT_272214</name>
</gene>
<protein>
    <submittedName>
        <fullName evidence="2">Uncharacterized protein</fullName>
    </submittedName>
</protein>
<dbReference type="Proteomes" id="UP000095751">
    <property type="component" value="Unassembled WGS sequence"/>
</dbReference>
<dbReference type="EMBL" id="KV784393">
    <property type="protein sequence ID" value="OEU07020.1"/>
    <property type="molecule type" value="Genomic_DNA"/>
</dbReference>
<dbReference type="InParanoid" id="A0A1E7EM75"/>
<reference evidence="2 3" key="1">
    <citation type="submission" date="2016-09" db="EMBL/GenBank/DDBJ databases">
        <title>Extensive genetic diversity and differential bi-allelic expression allows diatom success in the polar Southern Ocean.</title>
        <authorList>
            <consortium name="DOE Joint Genome Institute"/>
            <person name="Mock T."/>
            <person name="Otillar R.P."/>
            <person name="Strauss J."/>
            <person name="Dupont C."/>
            <person name="Frickenhaus S."/>
            <person name="Maumus F."/>
            <person name="Mcmullan M."/>
            <person name="Sanges R."/>
            <person name="Schmutz J."/>
            <person name="Toseland A."/>
            <person name="Valas R."/>
            <person name="Veluchamy A."/>
            <person name="Ward B.J."/>
            <person name="Allen A."/>
            <person name="Barry K."/>
            <person name="Falciatore A."/>
            <person name="Ferrante M."/>
            <person name="Fortunato A.E."/>
            <person name="Gloeckner G."/>
            <person name="Gruber A."/>
            <person name="Hipkin R."/>
            <person name="Janech M."/>
            <person name="Kroth P."/>
            <person name="Leese F."/>
            <person name="Lindquist E."/>
            <person name="Lyon B.R."/>
            <person name="Martin J."/>
            <person name="Mayer C."/>
            <person name="Parker M."/>
            <person name="Quesneville H."/>
            <person name="Raymond J."/>
            <person name="Uhlig C."/>
            <person name="Valentin K.U."/>
            <person name="Worden A.Z."/>
            <person name="Armbrust E.V."/>
            <person name="Bowler C."/>
            <person name="Green B."/>
            <person name="Moulton V."/>
            <person name="Van Oosterhout C."/>
            <person name="Grigoriev I."/>
        </authorList>
    </citation>
    <scope>NUCLEOTIDE SEQUENCE [LARGE SCALE GENOMIC DNA]</scope>
    <source>
        <strain evidence="2 3">CCMP1102</strain>
    </source>
</reference>
<dbReference type="AlphaFoldDB" id="A0A1E7EM75"/>
<evidence type="ECO:0000313" key="3">
    <source>
        <dbReference type="Proteomes" id="UP000095751"/>
    </source>
</evidence>
<proteinExistence type="predicted"/>
<sequence>MLPHASYDIAVSTEQRHLLNPTQRDLFLGLVLENAVGDKASRKIAKRSLDFLNGNVASYAQHVTSDENMKQVATRMDVAASLSILRAEEETKKQEQKKRKATEEAEREKSKKKKLEDEETKKQAAVPVNKDDIGKGIQHVMTLKSQRLLEILVYHFKMNKKEMTKLKLNERREKIKALWPSIITRSS</sequence>
<feature type="compositionally biased region" description="Basic and acidic residues" evidence="1">
    <location>
        <begin position="101"/>
        <end position="122"/>
    </location>
</feature>
<organism evidence="2 3">
    <name type="scientific">Fragilariopsis cylindrus CCMP1102</name>
    <dbReference type="NCBI Taxonomy" id="635003"/>
    <lineage>
        <taxon>Eukaryota</taxon>
        <taxon>Sar</taxon>
        <taxon>Stramenopiles</taxon>
        <taxon>Ochrophyta</taxon>
        <taxon>Bacillariophyta</taxon>
        <taxon>Bacillariophyceae</taxon>
        <taxon>Bacillariophycidae</taxon>
        <taxon>Bacillariales</taxon>
        <taxon>Bacillariaceae</taxon>
        <taxon>Fragilariopsis</taxon>
    </lineage>
</organism>
<feature type="region of interest" description="Disordered" evidence="1">
    <location>
        <begin position="89"/>
        <end position="127"/>
    </location>
</feature>
<evidence type="ECO:0000313" key="2">
    <source>
        <dbReference type="EMBL" id="OEU07020.1"/>
    </source>
</evidence>
<evidence type="ECO:0000256" key="1">
    <source>
        <dbReference type="SAM" id="MobiDB-lite"/>
    </source>
</evidence>
<dbReference type="KEGG" id="fcy:FRACYDRAFT_272214"/>
<name>A0A1E7EM75_9STRA</name>